<reference evidence="2 3" key="2">
    <citation type="submission" date="2020-02" db="EMBL/GenBank/DDBJ databases">
        <title>Genome sequences of Thiorhodococcus mannitoliphagus and Thiorhodococcus minor, purple sulfur photosynthetic bacteria in the gammaproteobacterial family, Chromatiaceae.</title>
        <authorList>
            <person name="Aviles F.A."/>
            <person name="Meyer T.E."/>
            <person name="Kyndt J.A."/>
        </authorList>
    </citation>
    <scope>NUCLEOTIDE SEQUENCE [LARGE SCALE GENOMIC DNA]</scope>
    <source>
        <strain evidence="2 3">DSM 18266</strain>
    </source>
</reference>
<evidence type="ECO:0000313" key="3">
    <source>
        <dbReference type="Proteomes" id="UP000471640"/>
    </source>
</evidence>
<sequence>MLDALKLGTSRRAWSFDPPWKIRVMSSEEAITDLQVRLTYQEDDMKALNLVVTQQQAQIDALRRDIERLRELLAQMAQARPDPIDDERPPHY</sequence>
<dbReference type="Pfam" id="PF04102">
    <property type="entry name" value="SlyX"/>
    <property type="match status" value="1"/>
</dbReference>
<dbReference type="InterPro" id="IPR007236">
    <property type="entry name" value="SlyX"/>
</dbReference>
<dbReference type="PANTHER" id="PTHR36508">
    <property type="entry name" value="PROTEIN SLYX"/>
    <property type="match status" value="1"/>
</dbReference>
<protein>
    <submittedName>
        <fullName evidence="2">SlyX family protein</fullName>
    </submittedName>
</protein>
<dbReference type="Proteomes" id="UP000471640">
    <property type="component" value="Unassembled WGS sequence"/>
</dbReference>
<evidence type="ECO:0000313" key="2">
    <source>
        <dbReference type="EMBL" id="NEX23497.1"/>
    </source>
</evidence>
<name>A0A6P1DYU1_9GAMM</name>
<feature type="coiled-coil region" evidence="1">
    <location>
        <begin position="45"/>
        <end position="79"/>
    </location>
</feature>
<dbReference type="RefSeq" id="WP_164656927.1">
    <property type="nucleotide sequence ID" value="NZ_JAAIJR010000217.1"/>
</dbReference>
<dbReference type="PANTHER" id="PTHR36508:SF1">
    <property type="entry name" value="PROTEIN SLYX"/>
    <property type="match status" value="1"/>
</dbReference>
<gene>
    <name evidence="2" type="ORF">G3480_24975</name>
</gene>
<reference evidence="3" key="1">
    <citation type="journal article" date="2020" name="Microbiol. Resour. Announc.">
        <title>Draft Genome Sequences of Thiorhodococcus mannitoliphagus and Thiorhodococcus minor, Purple Sulfur Photosynthetic Bacteria in the Gammaproteobacterial Family Chromatiaceae.</title>
        <authorList>
            <person name="Aviles F.A."/>
            <person name="Meyer T.E."/>
            <person name="Kyndt J.A."/>
        </authorList>
    </citation>
    <scope>NUCLEOTIDE SEQUENCE [LARGE SCALE GENOMIC DNA]</scope>
    <source>
        <strain evidence="3">DSM 18266</strain>
    </source>
</reference>
<dbReference type="EMBL" id="JAAIJR010000217">
    <property type="protein sequence ID" value="NEX23497.1"/>
    <property type="molecule type" value="Genomic_DNA"/>
</dbReference>
<accession>A0A6P1DYU1</accession>
<organism evidence="2 3">
    <name type="scientific">Thiorhodococcus mannitoliphagus</name>
    <dbReference type="NCBI Taxonomy" id="329406"/>
    <lineage>
        <taxon>Bacteria</taxon>
        <taxon>Pseudomonadati</taxon>
        <taxon>Pseudomonadota</taxon>
        <taxon>Gammaproteobacteria</taxon>
        <taxon>Chromatiales</taxon>
        <taxon>Chromatiaceae</taxon>
        <taxon>Thiorhodococcus</taxon>
    </lineage>
</organism>
<evidence type="ECO:0000256" key="1">
    <source>
        <dbReference type="SAM" id="Coils"/>
    </source>
</evidence>
<comment type="caution">
    <text evidence="2">The sequence shown here is derived from an EMBL/GenBank/DDBJ whole genome shotgun (WGS) entry which is preliminary data.</text>
</comment>
<dbReference type="AlphaFoldDB" id="A0A6P1DYU1"/>
<proteinExistence type="predicted"/>
<keyword evidence="1" id="KW-0175">Coiled coil</keyword>
<keyword evidence="3" id="KW-1185">Reference proteome</keyword>